<keyword evidence="2" id="KW-1185">Reference proteome</keyword>
<gene>
    <name evidence="1" type="ORF">F8D52_17270</name>
</gene>
<evidence type="ECO:0000313" key="1">
    <source>
        <dbReference type="EMBL" id="KAB1229649.1"/>
    </source>
</evidence>
<dbReference type="EMBL" id="VTPV01000010">
    <property type="protein sequence ID" value="KAB1229649.1"/>
    <property type="molecule type" value="Genomic_DNA"/>
</dbReference>
<name>A0A5N4BMJ4_9FLAO</name>
<organism evidence="1 2">
    <name type="scientific">Chryseobacterium viscerum</name>
    <dbReference type="NCBI Taxonomy" id="1037377"/>
    <lineage>
        <taxon>Bacteria</taxon>
        <taxon>Pseudomonadati</taxon>
        <taxon>Bacteroidota</taxon>
        <taxon>Flavobacteriia</taxon>
        <taxon>Flavobacteriales</taxon>
        <taxon>Weeksellaceae</taxon>
        <taxon>Chryseobacterium group</taxon>
        <taxon>Chryseobacterium</taxon>
    </lineage>
</organism>
<protein>
    <submittedName>
        <fullName evidence="1">Transposase</fullName>
    </submittedName>
</protein>
<proteinExistence type="predicted"/>
<accession>A0A5N4BMJ4</accession>
<comment type="caution">
    <text evidence="1">The sequence shown here is derived from an EMBL/GenBank/DDBJ whole genome shotgun (WGS) entry which is preliminary data.</text>
</comment>
<dbReference type="RefSeq" id="WP_152290774.1">
    <property type="nucleotide sequence ID" value="NZ_VTPV01000010.1"/>
</dbReference>
<dbReference type="Proteomes" id="UP000326384">
    <property type="component" value="Unassembled WGS sequence"/>
</dbReference>
<reference evidence="1 2" key="1">
    <citation type="journal article" date="2019" name="Stand. Genomic Sci.">
        <title>Draft Whole-Genome Sequence of a Novel Chryseobacterium viscerum Strain Isolated from Fresh Water at Dripping Springs, New Mexico.</title>
        <authorList>
            <person name="Kyndt J.A."/>
            <person name="Moore T.C."/>
        </authorList>
    </citation>
    <scope>NUCLEOTIDE SEQUENCE [LARGE SCALE GENOMIC DNA]</scope>
    <source>
        <strain evidence="1 2">DPS</strain>
    </source>
</reference>
<sequence>MESVVYEKVLEKEIGSARIQDLFKCSQDGIQKIYKGNSMDTEILLRWCKLLKYNFFWIYVQDPILFPLHTTMNSKSKNADSPVFRKNIYSKEIIECILEVLDKKQKIKSQIIEEYRIPRAILYK</sequence>
<evidence type="ECO:0000313" key="2">
    <source>
        <dbReference type="Proteomes" id="UP000326384"/>
    </source>
</evidence>